<dbReference type="PANTHER" id="PTHR44688:SF16">
    <property type="entry name" value="DNA-BINDING TRANSCRIPTIONAL ACTIVATOR DEVR_DOSR"/>
    <property type="match status" value="1"/>
</dbReference>
<comment type="caution">
    <text evidence="5">The sequence shown here is derived from an EMBL/GenBank/DDBJ whole genome shotgun (WGS) entry which is preliminary data.</text>
</comment>
<gene>
    <name evidence="5" type="ORF">JD276_05515</name>
</gene>
<dbReference type="PRINTS" id="PR00038">
    <property type="entry name" value="HTHLUXR"/>
</dbReference>
<feature type="domain" description="HTH luxR-type" evidence="4">
    <location>
        <begin position="228"/>
        <end position="293"/>
    </location>
</feature>
<organism evidence="5 6">
    <name type="scientific">Leucobacter chromiisoli</name>
    <dbReference type="NCBI Taxonomy" id="2796471"/>
    <lineage>
        <taxon>Bacteria</taxon>
        <taxon>Bacillati</taxon>
        <taxon>Actinomycetota</taxon>
        <taxon>Actinomycetes</taxon>
        <taxon>Micrococcales</taxon>
        <taxon>Microbacteriaceae</taxon>
        <taxon>Leucobacter</taxon>
    </lineage>
</organism>
<proteinExistence type="predicted"/>
<dbReference type="Gene3D" id="3.30.450.40">
    <property type="match status" value="1"/>
</dbReference>
<evidence type="ECO:0000313" key="5">
    <source>
        <dbReference type="EMBL" id="MBK0418491.1"/>
    </source>
</evidence>
<keyword evidence="6" id="KW-1185">Reference proteome</keyword>
<dbReference type="SMART" id="SM00421">
    <property type="entry name" value="HTH_LUXR"/>
    <property type="match status" value="1"/>
</dbReference>
<reference evidence="5" key="1">
    <citation type="submission" date="2020-12" db="EMBL/GenBank/DDBJ databases">
        <title>Leucobacter sp. CAS1, isolated from Chromium sludge.</title>
        <authorList>
            <person name="Xu Z."/>
        </authorList>
    </citation>
    <scope>NUCLEOTIDE SEQUENCE</scope>
    <source>
        <strain evidence="5">CSA1</strain>
    </source>
</reference>
<evidence type="ECO:0000256" key="3">
    <source>
        <dbReference type="ARBA" id="ARBA00023163"/>
    </source>
</evidence>
<dbReference type="InterPro" id="IPR016032">
    <property type="entry name" value="Sig_transdc_resp-reg_C-effctor"/>
</dbReference>
<dbReference type="PROSITE" id="PS50043">
    <property type="entry name" value="HTH_LUXR_2"/>
    <property type="match status" value="1"/>
</dbReference>
<evidence type="ECO:0000256" key="1">
    <source>
        <dbReference type="ARBA" id="ARBA00023015"/>
    </source>
</evidence>
<dbReference type="GO" id="GO:0006355">
    <property type="term" value="P:regulation of DNA-templated transcription"/>
    <property type="evidence" value="ECO:0007669"/>
    <property type="project" value="InterPro"/>
</dbReference>
<keyword evidence="1" id="KW-0805">Transcription regulation</keyword>
<keyword evidence="3" id="KW-0804">Transcription</keyword>
<dbReference type="CDD" id="cd06170">
    <property type="entry name" value="LuxR_C_like"/>
    <property type="match status" value="1"/>
</dbReference>
<dbReference type="InterPro" id="IPR000792">
    <property type="entry name" value="Tscrpt_reg_LuxR_C"/>
</dbReference>
<accession>A0A934UUJ5</accession>
<evidence type="ECO:0000256" key="2">
    <source>
        <dbReference type="ARBA" id="ARBA00023125"/>
    </source>
</evidence>
<dbReference type="AlphaFoldDB" id="A0A934UUJ5"/>
<dbReference type="Pfam" id="PF00196">
    <property type="entry name" value="GerE"/>
    <property type="match status" value="1"/>
</dbReference>
<evidence type="ECO:0000313" key="6">
    <source>
        <dbReference type="Proteomes" id="UP000608530"/>
    </source>
</evidence>
<dbReference type="Pfam" id="PF01590">
    <property type="entry name" value="GAF"/>
    <property type="match status" value="1"/>
</dbReference>
<sequence length="296" mass="31323">MPSKVGIAVQRSDRLTEPQLLDRAVADFGRATGFPVVFAGYGSHDVATITSLSGTRTSNLEGLEVRTGRGLGGRAIAERRPRLTSDYERSLHITHDYDRQVLSEGIVALVAFPVIVDGRTRAVLYGAARGRTAPAGALSGPACAIVDGLARELRVRDEVSRRTASLLAESAPSAIPAGALEELRESYAELRSIASGVADPELRGRLSAVERRLAQLGRAGSPEAREVREAPEVRLSPREVDVLSCAALGSTNARIGALLGLTESTVKSYLKTAMTKLEAPSRHAAVSAARRAGLIP</sequence>
<dbReference type="SUPFAM" id="SSF46894">
    <property type="entry name" value="C-terminal effector domain of the bipartite response regulators"/>
    <property type="match status" value="1"/>
</dbReference>
<dbReference type="SUPFAM" id="SSF55781">
    <property type="entry name" value="GAF domain-like"/>
    <property type="match status" value="1"/>
</dbReference>
<dbReference type="Proteomes" id="UP000608530">
    <property type="component" value="Unassembled WGS sequence"/>
</dbReference>
<dbReference type="InterPro" id="IPR029016">
    <property type="entry name" value="GAF-like_dom_sf"/>
</dbReference>
<dbReference type="PANTHER" id="PTHR44688">
    <property type="entry name" value="DNA-BINDING TRANSCRIPTIONAL ACTIVATOR DEVR_DOSR"/>
    <property type="match status" value="1"/>
</dbReference>
<protein>
    <submittedName>
        <fullName evidence="5">GAF domain-containing protein</fullName>
    </submittedName>
</protein>
<dbReference type="Gene3D" id="1.10.10.10">
    <property type="entry name" value="Winged helix-like DNA-binding domain superfamily/Winged helix DNA-binding domain"/>
    <property type="match status" value="1"/>
</dbReference>
<dbReference type="InterPro" id="IPR036388">
    <property type="entry name" value="WH-like_DNA-bd_sf"/>
</dbReference>
<keyword evidence="2" id="KW-0238">DNA-binding</keyword>
<name>A0A934UUJ5_9MICO</name>
<dbReference type="GO" id="GO:0003677">
    <property type="term" value="F:DNA binding"/>
    <property type="evidence" value="ECO:0007669"/>
    <property type="project" value="UniProtKB-KW"/>
</dbReference>
<evidence type="ECO:0000259" key="4">
    <source>
        <dbReference type="PROSITE" id="PS50043"/>
    </source>
</evidence>
<dbReference type="InterPro" id="IPR003018">
    <property type="entry name" value="GAF"/>
</dbReference>
<dbReference type="EMBL" id="JAEHOH010000006">
    <property type="protein sequence ID" value="MBK0418491.1"/>
    <property type="molecule type" value="Genomic_DNA"/>
</dbReference>